<evidence type="ECO:0000259" key="1">
    <source>
        <dbReference type="Pfam" id="PF00651"/>
    </source>
</evidence>
<feature type="domain" description="BTB" evidence="1">
    <location>
        <begin position="23"/>
        <end position="66"/>
    </location>
</feature>
<reference evidence="3" key="1">
    <citation type="submission" date="2019-06" db="EMBL/GenBank/DDBJ databases">
        <authorList>
            <person name="Broberg M."/>
        </authorList>
    </citation>
    <scope>NUCLEOTIDE SEQUENCE [LARGE SCALE GENOMIC DNA]</scope>
</reference>
<protein>
    <recommendedName>
        <fullName evidence="1">BTB domain-containing protein</fullName>
    </recommendedName>
</protein>
<dbReference type="PANTHER" id="PTHR47843">
    <property type="entry name" value="BTB DOMAIN-CONTAINING PROTEIN-RELATED"/>
    <property type="match status" value="1"/>
</dbReference>
<dbReference type="SUPFAM" id="SSF54695">
    <property type="entry name" value="POZ domain"/>
    <property type="match status" value="1"/>
</dbReference>
<comment type="caution">
    <text evidence="2">The sequence shown here is derived from an EMBL/GenBank/DDBJ whole genome shotgun (WGS) entry which is preliminary data.</text>
</comment>
<dbReference type="Gene3D" id="3.30.710.10">
    <property type="entry name" value="Potassium Channel Kv1.1, Chain A"/>
    <property type="match status" value="1"/>
</dbReference>
<name>A0A9N9WBI5_9HYPO</name>
<keyword evidence="3" id="KW-1185">Reference proteome</keyword>
<dbReference type="InterPro" id="IPR000210">
    <property type="entry name" value="BTB/POZ_dom"/>
</dbReference>
<evidence type="ECO:0000313" key="2">
    <source>
        <dbReference type="EMBL" id="CAH0045948.1"/>
    </source>
</evidence>
<dbReference type="InterPro" id="IPR011333">
    <property type="entry name" value="SKP1/BTB/POZ_sf"/>
</dbReference>
<organism evidence="2 3">
    <name type="scientific">Clonostachys solani</name>
    <dbReference type="NCBI Taxonomy" id="160281"/>
    <lineage>
        <taxon>Eukaryota</taxon>
        <taxon>Fungi</taxon>
        <taxon>Dikarya</taxon>
        <taxon>Ascomycota</taxon>
        <taxon>Pezizomycotina</taxon>
        <taxon>Sordariomycetes</taxon>
        <taxon>Hypocreomycetidae</taxon>
        <taxon>Hypocreales</taxon>
        <taxon>Bionectriaceae</taxon>
        <taxon>Clonostachys</taxon>
    </lineage>
</organism>
<evidence type="ECO:0000313" key="3">
    <source>
        <dbReference type="Proteomes" id="UP000775872"/>
    </source>
</evidence>
<dbReference type="AlphaFoldDB" id="A0A9N9WBI5"/>
<accession>A0A9N9WBI5</accession>
<dbReference type="PANTHER" id="PTHR47843:SF2">
    <property type="entry name" value="BTB DOMAIN-CONTAINING PROTEIN"/>
    <property type="match status" value="1"/>
</dbReference>
<gene>
    <name evidence="2" type="ORF">CSOL1703_00012581</name>
</gene>
<reference evidence="2 3" key="2">
    <citation type="submission" date="2021-10" db="EMBL/GenBank/DDBJ databases">
        <authorList>
            <person name="Piombo E."/>
        </authorList>
    </citation>
    <scope>NUCLEOTIDE SEQUENCE [LARGE SCALE GENOMIC DNA]</scope>
</reference>
<dbReference type="EMBL" id="CABFOC020000013">
    <property type="protein sequence ID" value="CAH0045948.1"/>
    <property type="molecule type" value="Genomic_DNA"/>
</dbReference>
<dbReference type="OrthoDB" id="9997739at2759"/>
<dbReference type="Proteomes" id="UP000775872">
    <property type="component" value="Unassembled WGS sequence"/>
</dbReference>
<sequence>MKPIPVEALASSDLYRFIVGPEKKVYHVHSAVLANHSPALDAMVNGGLRESVEQTVDWTDVEPTAFLDEDVLEVDIREEERDIPPYCILDELWIKFNALPLGDSEQWLPRQPKSVSSRVVVNSYSDLLIHHARVCVLADKYLVPPLKQLALEALRKELSLHLCDLEKIPEIAPDVIALLHYCFNNPAPEKLRKLVSLFTACIITDLWKCEGVQDLLESSGELSTAVLGCIATNLDAMLFHRFLGYSEIECKIKTAMGDARSDISTE</sequence>
<proteinExistence type="predicted"/>
<dbReference type="Pfam" id="PF00651">
    <property type="entry name" value="BTB"/>
    <property type="match status" value="1"/>
</dbReference>